<evidence type="ECO:0000256" key="2">
    <source>
        <dbReference type="SAM" id="SignalP"/>
    </source>
</evidence>
<feature type="chain" id="PRO_5016273242" description="Carboxypeptidase regulatory-like domain-containing protein" evidence="2">
    <location>
        <begin position="27"/>
        <end position="82"/>
    </location>
</feature>
<dbReference type="AlphaFoldDB" id="A0A2Z5FZX0"/>
<name>A0A2Z5FZX0_9BACT</name>
<sequence length="82" mass="8639">MHRHISSGMKGALLLALMFAVFQIHAQEFRAVLTGQVSDPSGALIQNATIAAVNVNRGPPTPPNRAAKATTTSRTCFPALTP</sequence>
<feature type="region of interest" description="Disordered" evidence="1">
    <location>
        <begin position="55"/>
        <end position="74"/>
    </location>
</feature>
<protein>
    <recommendedName>
        <fullName evidence="5">Carboxypeptidase regulatory-like domain-containing protein</fullName>
    </recommendedName>
</protein>
<dbReference type="KEGG" id="abas:ACPOL_2629"/>
<keyword evidence="2" id="KW-0732">Signal</keyword>
<feature type="signal peptide" evidence="2">
    <location>
        <begin position="1"/>
        <end position="26"/>
    </location>
</feature>
<dbReference type="RefSeq" id="WP_236657427.1">
    <property type="nucleotide sequence ID" value="NZ_CP030840.1"/>
</dbReference>
<dbReference type="Proteomes" id="UP000253606">
    <property type="component" value="Chromosome"/>
</dbReference>
<evidence type="ECO:0000256" key="1">
    <source>
        <dbReference type="SAM" id="MobiDB-lite"/>
    </source>
</evidence>
<reference evidence="3 4" key="1">
    <citation type="journal article" date="2018" name="Front. Microbiol.">
        <title>Hydrolytic Capabilities as a Key to Environmental Success: Chitinolytic and Cellulolytic Acidobacteria From Acidic Sub-arctic Soils and Boreal Peatlands.</title>
        <authorList>
            <person name="Belova S.E."/>
            <person name="Ravin N.V."/>
            <person name="Pankratov T.A."/>
            <person name="Rakitin A.L."/>
            <person name="Ivanova A.A."/>
            <person name="Beletsky A.V."/>
            <person name="Mardanov A.V."/>
            <person name="Sinninghe Damste J.S."/>
            <person name="Dedysh S.N."/>
        </authorList>
    </citation>
    <scope>NUCLEOTIDE SEQUENCE [LARGE SCALE GENOMIC DNA]</scope>
    <source>
        <strain evidence="3 4">SBC82</strain>
    </source>
</reference>
<organism evidence="3 4">
    <name type="scientific">Acidisarcina polymorpha</name>
    <dbReference type="NCBI Taxonomy" id="2211140"/>
    <lineage>
        <taxon>Bacteria</taxon>
        <taxon>Pseudomonadati</taxon>
        <taxon>Acidobacteriota</taxon>
        <taxon>Terriglobia</taxon>
        <taxon>Terriglobales</taxon>
        <taxon>Acidobacteriaceae</taxon>
        <taxon>Acidisarcina</taxon>
    </lineage>
</organism>
<accession>A0A2Z5FZX0</accession>
<gene>
    <name evidence="3" type="ORF">ACPOL_2629</name>
</gene>
<keyword evidence="4" id="KW-1185">Reference proteome</keyword>
<evidence type="ECO:0008006" key="5">
    <source>
        <dbReference type="Google" id="ProtNLM"/>
    </source>
</evidence>
<proteinExistence type="predicted"/>
<evidence type="ECO:0000313" key="3">
    <source>
        <dbReference type="EMBL" id="AXC11945.1"/>
    </source>
</evidence>
<evidence type="ECO:0000313" key="4">
    <source>
        <dbReference type="Proteomes" id="UP000253606"/>
    </source>
</evidence>
<dbReference type="EMBL" id="CP030840">
    <property type="protein sequence ID" value="AXC11945.1"/>
    <property type="molecule type" value="Genomic_DNA"/>
</dbReference>